<evidence type="ECO:0000256" key="8">
    <source>
        <dbReference type="ARBA" id="ARBA00022853"/>
    </source>
</evidence>
<dbReference type="SMART" id="SM00487">
    <property type="entry name" value="DEXDc"/>
    <property type="match status" value="1"/>
</dbReference>
<comment type="caution">
    <text evidence="14">The sequence shown here is derived from an EMBL/GenBank/DDBJ whole genome shotgun (WGS) entry which is preliminary data.</text>
</comment>
<feature type="compositionally biased region" description="Basic residues" evidence="11">
    <location>
        <begin position="402"/>
        <end position="414"/>
    </location>
</feature>
<dbReference type="Proteomes" id="UP001276659">
    <property type="component" value="Unassembled WGS sequence"/>
</dbReference>
<dbReference type="GO" id="GO:0005694">
    <property type="term" value="C:chromosome"/>
    <property type="evidence" value="ECO:0007669"/>
    <property type="project" value="UniProtKB-ARBA"/>
</dbReference>
<evidence type="ECO:0000256" key="11">
    <source>
        <dbReference type="SAM" id="MobiDB-lite"/>
    </source>
</evidence>
<gene>
    <name evidence="14" type="ORF">OEA41_000905</name>
</gene>
<evidence type="ECO:0000256" key="6">
    <source>
        <dbReference type="ARBA" id="ARBA00022806"/>
    </source>
</evidence>
<keyword evidence="5" id="KW-0378">Hydrolase</keyword>
<dbReference type="EC" id="3.6.4.12" evidence="3"/>
<dbReference type="InterPro" id="IPR049730">
    <property type="entry name" value="SNF2/RAD54-like_C"/>
</dbReference>
<dbReference type="Gene3D" id="3.40.50.10810">
    <property type="entry name" value="Tandem AAA-ATPase domain"/>
    <property type="match status" value="1"/>
</dbReference>
<feature type="region of interest" description="Disordered" evidence="11">
    <location>
        <begin position="76"/>
        <end position="193"/>
    </location>
</feature>
<name>A0AAE0DRM2_9LECA</name>
<evidence type="ECO:0000256" key="4">
    <source>
        <dbReference type="ARBA" id="ARBA00022741"/>
    </source>
</evidence>
<evidence type="ECO:0000256" key="3">
    <source>
        <dbReference type="ARBA" id="ARBA00012551"/>
    </source>
</evidence>
<proteinExistence type="inferred from homology"/>
<dbReference type="GO" id="GO:0016787">
    <property type="term" value="F:hydrolase activity"/>
    <property type="evidence" value="ECO:0007669"/>
    <property type="project" value="UniProtKB-KW"/>
</dbReference>
<feature type="compositionally biased region" description="Low complexity" evidence="11">
    <location>
        <begin position="387"/>
        <end position="401"/>
    </location>
</feature>
<evidence type="ECO:0000256" key="1">
    <source>
        <dbReference type="ARBA" id="ARBA00004123"/>
    </source>
</evidence>
<feature type="region of interest" description="Disordered" evidence="11">
    <location>
        <begin position="340"/>
        <end position="451"/>
    </location>
</feature>
<evidence type="ECO:0000259" key="12">
    <source>
        <dbReference type="PROSITE" id="PS51192"/>
    </source>
</evidence>
<feature type="compositionally biased region" description="Polar residues" evidence="11">
    <location>
        <begin position="211"/>
        <end position="224"/>
    </location>
</feature>
<comment type="similarity">
    <text evidence="2">Belongs to the SNF2/RAD54 helicase family.</text>
</comment>
<dbReference type="FunFam" id="3.40.50.10810:FF:000014">
    <property type="entry name" value="SWI/SNF-related matrix-associated actin-dependent regulator of chromatin subfamily A containing DEAD/H box 1"/>
    <property type="match status" value="1"/>
</dbReference>
<organism evidence="14 15">
    <name type="scientific">Lepraria neglecta</name>
    <dbReference type="NCBI Taxonomy" id="209136"/>
    <lineage>
        <taxon>Eukaryota</taxon>
        <taxon>Fungi</taxon>
        <taxon>Dikarya</taxon>
        <taxon>Ascomycota</taxon>
        <taxon>Pezizomycotina</taxon>
        <taxon>Lecanoromycetes</taxon>
        <taxon>OSLEUM clade</taxon>
        <taxon>Lecanoromycetidae</taxon>
        <taxon>Lecanorales</taxon>
        <taxon>Lecanorineae</taxon>
        <taxon>Stereocaulaceae</taxon>
        <taxon>Lepraria</taxon>
    </lineage>
</organism>
<evidence type="ECO:0000256" key="10">
    <source>
        <dbReference type="ARBA" id="ARBA00023242"/>
    </source>
</evidence>
<dbReference type="EMBL" id="JASNWA010000003">
    <property type="protein sequence ID" value="KAK3178768.1"/>
    <property type="molecule type" value="Genomic_DNA"/>
</dbReference>
<feature type="domain" description="Helicase ATP-binding" evidence="12">
    <location>
        <begin position="641"/>
        <end position="808"/>
    </location>
</feature>
<reference evidence="14" key="1">
    <citation type="submission" date="2022-11" db="EMBL/GenBank/DDBJ databases">
        <title>Chromosomal genome sequence assembly and mating type (MAT) locus characterization of the leprose asexual lichenized fungus Lepraria neglecta (Nyl.) Erichsen.</title>
        <authorList>
            <person name="Allen J.L."/>
            <person name="Pfeffer B."/>
        </authorList>
    </citation>
    <scope>NUCLEOTIDE SEQUENCE</scope>
    <source>
        <strain evidence="14">Allen 5258</strain>
    </source>
</reference>
<evidence type="ECO:0000313" key="15">
    <source>
        <dbReference type="Proteomes" id="UP001276659"/>
    </source>
</evidence>
<accession>A0AAE0DRM2</accession>
<keyword evidence="10" id="KW-0539">Nucleus</keyword>
<dbReference type="Pfam" id="PF00271">
    <property type="entry name" value="Helicase_C"/>
    <property type="match status" value="1"/>
</dbReference>
<keyword evidence="9" id="KW-0238">DNA-binding</keyword>
<feature type="compositionally biased region" description="Low complexity" evidence="11">
    <location>
        <begin position="84"/>
        <end position="110"/>
    </location>
</feature>
<protein>
    <recommendedName>
        <fullName evidence="3">DNA helicase</fullName>
        <ecNumber evidence="3">3.6.4.12</ecNumber>
    </recommendedName>
</protein>
<dbReference type="InterPro" id="IPR014001">
    <property type="entry name" value="Helicase_ATP-bd"/>
</dbReference>
<evidence type="ECO:0000256" key="5">
    <source>
        <dbReference type="ARBA" id="ARBA00022801"/>
    </source>
</evidence>
<dbReference type="GO" id="GO:0003678">
    <property type="term" value="F:DNA helicase activity"/>
    <property type="evidence" value="ECO:0007669"/>
    <property type="project" value="UniProtKB-EC"/>
</dbReference>
<dbReference type="GO" id="GO:0005634">
    <property type="term" value="C:nucleus"/>
    <property type="evidence" value="ECO:0007669"/>
    <property type="project" value="UniProtKB-SubCell"/>
</dbReference>
<dbReference type="InterPro" id="IPR027417">
    <property type="entry name" value="P-loop_NTPase"/>
</dbReference>
<feature type="compositionally biased region" description="Polar residues" evidence="11">
    <location>
        <begin position="252"/>
        <end position="266"/>
    </location>
</feature>
<dbReference type="SUPFAM" id="SSF52540">
    <property type="entry name" value="P-loop containing nucleoside triphosphate hydrolases"/>
    <property type="match status" value="2"/>
</dbReference>
<feature type="compositionally biased region" description="Pro residues" evidence="11">
    <location>
        <begin position="416"/>
        <end position="430"/>
    </location>
</feature>
<evidence type="ECO:0000256" key="9">
    <source>
        <dbReference type="ARBA" id="ARBA00023125"/>
    </source>
</evidence>
<dbReference type="InterPro" id="IPR000330">
    <property type="entry name" value="SNF2_N"/>
</dbReference>
<dbReference type="Pfam" id="PF00176">
    <property type="entry name" value="SNF2-rel_dom"/>
    <property type="match status" value="1"/>
</dbReference>
<dbReference type="SMART" id="SM00490">
    <property type="entry name" value="HELICc"/>
    <property type="match status" value="1"/>
</dbReference>
<dbReference type="AlphaFoldDB" id="A0AAE0DRM2"/>
<feature type="region of interest" description="Disordered" evidence="11">
    <location>
        <begin position="580"/>
        <end position="605"/>
    </location>
</feature>
<dbReference type="PROSITE" id="PS51194">
    <property type="entry name" value="HELICASE_CTER"/>
    <property type="match status" value="1"/>
</dbReference>
<dbReference type="GO" id="GO:0140658">
    <property type="term" value="F:ATP-dependent chromatin remodeler activity"/>
    <property type="evidence" value="ECO:0007669"/>
    <property type="project" value="UniProtKB-ARBA"/>
</dbReference>
<evidence type="ECO:0000259" key="13">
    <source>
        <dbReference type="PROSITE" id="PS51194"/>
    </source>
</evidence>
<evidence type="ECO:0000256" key="2">
    <source>
        <dbReference type="ARBA" id="ARBA00007025"/>
    </source>
</evidence>
<dbReference type="PROSITE" id="PS51192">
    <property type="entry name" value="HELICASE_ATP_BIND_1"/>
    <property type="match status" value="1"/>
</dbReference>
<dbReference type="GO" id="GO:0003677">
    <property type="term" value="F:DNA binding"/>
    <property type="evidence" value="ECO:0007669"/>
    <property type="project" value="UniProtKB-KW"/>
</dbReference>
<keyword evidence="8" id="KW-0156">Chromatin regulator</keyword>
<keyword evidence="4" id="KW-0547">Nucleotide-binding</keyword>
<dbReference type="PANTHER" id="PTHR10799">
    <property type="entry name" value="SNF2/RAD54 HELICASE FAMILY"/>
    <property type="match status" value="1"/>
</dbReference>
<dbReference type="InterPro" id="IPR038718">
    <property type="entry name" value="SNF2-like_sf"/>
</dbReference>
<keyword evidence="7" id="KW-0067">ATP-binding</keyword>
<sequence length="1197" mass="132795">MDSVQETPAKRRKLENRGVASNFAYDSQNDSGDEIFDDYETVATVPLPKRPTQQNNTIDLISSPAYVTQPTQIIAKGTPSRQDSSQSIVQIAASSPARASNAASPTPSRRFTGGRIANIMAPAGTAFRPPPGITRAPPTAAAKPPPVHEISDDDLPVYNGSSDEDSQTRRKADIKPSTFIQSAQRSFNSEPTKNRFGEIISSSFYQPINTSKAQPSALSGSVFDSRNRDEKQTTSRFAAPKRSADTMANAYSGASRQPKQPKQIPQTAPARALPAADLDLDDIEDYQLRNKIRRIRDILPQHSIMACKYALEQKRFNFDDAMEFLAAREGDPTQIDLTMSDGGEDPLSARTTVGPKKPSTKQQLKAPNQKIQEKWTATQIPQKITQSSSPIAAVSSPVAAPKPRRRLVQGRKHASSPPPLANPPKQPSPVPSTRTVTDESDSALGESEPDTTELDNKVLKFFNTCSVLDLADIATVTEEVATVMLSQKPFSSLDEIRQISGEAPPSTNKKTKKKSTKKPIGDKIVDKCLDMWTGYEAVDELVTRCEALAKPLKEDMKTWGMDVFGAAKNGELELVSFERDTSPRDSGIGTPTSFTVSDDDGGDGQEVPKRIRKHGFFPQPSIMAKGIQLKDYQVVGINWLSLLFNKKLSCILADDMGLGKTCQVIAFLAHLLERGVKGPHLVVVPASTLENWLREFSVFCPKLHVMPYYASQSERPGIQAQILDSLDTLNVIVTTYTLAKAKDDNRFLRKLNPVVCVYDEGHILKNSKSAGYDALMRIQADFRLLLTGTPLQNNLKELASLLGFILPSVFREHGKELEAIFSHKVKTTDDSHAALLSNQRIGRAKSMMTPFVLRRKKYQVLKHLPAKTRRVEYCEMSESQSYLYDKEKAKAQRIIAARAAGEKVGNETSNVMMALRKASIHPLLFRRLYDDKSIRKMSEACLGEDQYQGSNAEIVYEDMGVMTDMELHRFCEHNPMTMSPYLLQNDEWMDSGKVNKLAALLRQYKENGDRVLVFSQFVMVMDILEAVMENLEMAYFRLDGSTKIEERQDMIDQFYKEEDITVFLLSTGAGGAGINLACANKVIIFDSSFNPQQDIQAENRAHRVGQTREVEVVRLVTRNTIEEQIHALGETKLALDDRVAGVVEGEVDDKKAEIKAEKQGAKLVEEMMIGKITEEVDGRDGVKEKAKSNVSDEMLDI</sequence>
<feature type="compositionally biased region" description="Polar residues" evidence="11">
    <location>
        <begin position="360"/>
        <end position="386"/>
    </location>
</feature>
<dbReference type="GO" id="GO:0005524">
    <property type="term" value="F:ATP binding"/>
    <property type="evidence" value="ECO:0007669"/>
    <property type="project" value="UniProtKB-KW"/>
</dbReference>
<feature type="region of interest" description="Disordered" evidence="11">
    <location>
        <begin position="498"/>
        <end position="518"/>
    </location>
</feature>
<keyword evidence="6" id="KW-0347">Helicase</keyword>
<dbReference type="Gene3D" id="3.40.50.300">
    <property type="entry name" value="P-loop containing nucleotide triphosphate hydrolases"/>
    <property type="match status" value="1"/>
</dbReference>
<feature type="domain" description="Helicase C-terminal" evidence="13">
    <location>
        <begin position="996"/>
        <end position="1150"/>
    </location>
</feature>
<dbReference type="InterPro" id="IPR001650">
    <property type="entry name" value="Helicase_C-like"/>
</dbReference>
<feature type="region of interest" description="Disordered" evidence="11">
    <location>
        <begin position="211"/>
        <end position="275"/>
    </location>
</feature>
<feature type="compositionally biased region" description="Polar residues" evidence="11">
    <location>
        <begin position="178"/>
        <end position="191"/>
    </location>
</feature>
<evidence type="ECO:0000313" key="14">
    <source>
        <dbReference type="EMBL" id="KAK3178768.1"/>
    </source>
</evidence>
<dbReference type="CDD" id="cd18793">
    <property type="entry name" value="SF2_C_SNF"/>
    <property type="match status" value="1"/>
</dbReference>
<evidence type="ECO:0000256" key="7">
    <source>
        <dbReference type="ARBA" id="ARBA00022840"/>
    </source>
</evidence>
<comment type="subcellular location">
    <subcellularLocation>
        <location evidence="1">Nucleus</location>
    </subcellularLocation>
</comment>
<keyword evidence="15" id="KW-1185">Reference proteome</keyword>